<accession>A0A1T5AJY7</accession>
<sequence>MKNYFALIACLCFFSTTYAINLPNTLKLISNDSVIVDNVVYRLFPTENMWTFIKLNTRNGQMWQVQFDVGGDNRFETFLNEFPLVLEEFEDNGRFTLYPTQNTYNFILVDQIDGRLWQAQWSMKSKNRGIIPIN</sequence>
<evidence type="ECO:0000313" key="3">
    <source>
        <dbReference type="Proteomes" id="UP000190339"/>
    </source>
</evidence>
<dbReference type="RefSeq" id="WP_079511523.1">
    <property type="nucleotide sequence ID" value="NZ_FUYL01000002.1"/>
</dbReference>
<gene>
    <name evidence="2" type="ORF">SAMN05660866_01034</name>
</gene>
<dbReference type="EMBL" id="FUYL01000002">
    <property type="protein sequence ID" value="SKB35149.1"/>
    <property type="molecule type" value="Genomic_DNA"/>
</dbReference>
<feature type="signal peptide" evidence="1">
    <location>
        <begin position="1"/>
        <end position="19"/>
    </location>
</feature>
<keyword evidence="3" id="KW-1185">Reference proteome</keyword>
<feature type="chain" id="PRO_5012707591" evidence="1">
    <location>
        <begin position="20"/>
        <end position="134"/>
    </location>
</feature>
<keyword evidence="1" id="KW-0732">Signal</keyword>
<dbReference type="AlphaFoldDB" id="A0A1T5AJY7"/>
<dbReference type="Proteomes" id="UP000190339">
    <property type="component" value="Unassembled WGS sequence"/>
</dbReference>
<dbReference type="STRING" id="561365.SAMN05660866_01034"/>
<name>A0A1T5AJY7_9FLAO</name>
<reference evidence="3" key="1">
    <citation type="submission" date="2017-02" db="EMBL/GenBank/DDBJ databases">
        <authorList>
            <person name="Varghese N."/>
            <person name="Submissions S."/>
        </authorList>
    </citation>
    <scope>NUCLEOTIDE SEQUENCE [LARGE SCALE GENOMIC DNA]</scope>
    <source>
        <strain evidence="3">DSM 23546</strain>
    </source>
</reference>
<organism evidence="2 3">
    <name type="scientific">Maribacter arcticus</name>
    <dbReference type="NCBI Taxonomy" id="561365"/>
    <lineage>
        <taxon>Bacteria</taxon>
        <taxon>Pseudomonadati</taxon>
        <taxon>Bacteroidota</taxon>
        <taxon>Flavobacteriia</taxon>
        <taxon>Flavobacteriales</taxon>
        <taxon>Flavobacteriaceae</taxon>
        <taxon>Maribacter</taxon>
    </lineage>
</organism>
<protein>
    <submittedName>
        <fullName evidence="2">Uncharacterized protein</fullName>
    </submittedName>
</protein>
<proteinExistence type="predicted"/>
<evidence type="ECO:0000313" key="2">
    <source>
        <dbReference type="EMBL" id="SKB35149.1"/>
    </source>
</evidence>
<evidence type="ECO:0000256" key="1">
    <source>
        <dbReference type="SAM" id="SignalP"/>
    </source>
</evidence>